<feature type="transmembrane region" description="Helical" evidence="6">
    <location>
        <begin position="35"/>
        <end position="60"/>
    </location>
</feature>
<evidence type="ECO:0000256" key="4">
    <source>
        <dbReference type="ARBA" id="ARBA00022989"/>
    </source>
</evidence>
<name>A0A377FXF7_9BACL</name>
<evidence type="ECO:0000256" key="1">
    <source>
        <dbReference type="ARBA" id="ARBA00004651"/>
    </source>
</evidence>
<dbReference type="GO" id="GO:0005886">
    <property type="term" value="C:plasma membrane"/>
    <property type="evidence" value="ECO:0007669"/>
    <property type="project" value="UniProtKB-SubCell"/>
</dbReference>
<evidence type="ECO:0000313" key="8">
    <source>
        <dbReference type="EMBL" id="STO09438.1"/>
    </source>
</evidence>
<evidence type="ECO:0000259" key="7">
    <source>
        <dbReference type="Pfam" id="PF12823"/>
    </source>
</evidence>
<feature type="transmembrane region" description="Helical" evidence="6">
    <location>
        <begin position="66"/>
        <end position="85"/>
    </location>
</feature>
<reference evidence="8 9" key="1">
    <citation type="submission" date="2018-06" db="EMBL/GenBank/DDBJ databases">
        <authorList>
            <consortium name="Pathogen Informatics"/>
            <person name="Doyle S."/>
        </authorList>
    </citation>
    <scope>NUCLEOTIDE SEQUENCE [LARGE SCALE GENOMIC DNA]</scope>
    <source>
        <strain evidence="8 9">NCTC13163</strain>
    </source>
</reference>
<comment type="subcellular location">
    <subcellularLocation>
        <location evidence="1">Cell membrane</location>
        <topology evidence="1">Multi-pass membrane protein</topology>
    </subcellularLocation>
</comment>
<dbReference type="InterPro" id="IPR023845">
    <property type="entry name" value="DUF3817_TM"/>
</dbReference>
<feature type="domain" description="DUF3817" evidence="7">
    <location>
        <begin position="4"/>
        <end position="89"/>
    </location>
</feature>
<dbReference type="NCBIfam" id="TIGR03954">
    <property type="entry name" value="integ_memb_HG"/>
    <property type="match status" value="1"/>
</dbReference>
<evidence type="ECO:0000256" key="6">
    <source>
        <dbReference type="SAM" id="Phobius"/>
    </source>
</evidence>
<dbReference type="Proteomes" id="UP000254060">
    <property type="component" value="Unassembled WGS sequence"/>
</dbReference>
<dbReference type="PANTHER" id="PTHR40077:SF1">
    <property type="entry name" value="MEMBRANE PROTEIN"/>
    <property type="match status" value="1"/>
</dbReference>
<keyword evidence="5 6" id="KW-0472">Membrane</keyword>
<dbReference type="RefSeq" id="WP_024370912.1">
    <property type="nucleotide sequence ID" value="NZ_UGGP01000001.1"/>
</dbReference>
<proteinExistence type="predicted"/>
<evidence type="ECO:0000313" key="9">
    <source>
        <dbReference type="Proteomes" id="UP000254060"/>
    </source>
</evidence>
<feature type="transmembrane region" description="Helical" evidence="6">
    <location>
        <begin position="6"/>
        <end position="23"/>
    </location>
</feature>
<dbReference type="STRING" id="1397694.GCA_000702585_00297"/>
<dbReference type="AlphaFoldDB" id="A0A377FXF7"/>
<gene>
    <name evidence="8" type="ORF">NCTC13163_02875</name>
</gene>
<evidence type="ECO:0000256" key="3">
    <source>
        <dbReference type="ARBA" id="ARBA00022692"/>
    </source>
</evidence>
<evidence type="ECO:0000256" key="5">
    <source>
        <dbReference type="ARBA" id="ARBA00023136"/>
    </source>
</evidence>
<keyword evidence="2" id="KW-1003">Cell membrane</keyword>
<organism evidence="8 9">
    <name type="scientific">Exiguobacterium aurantiacum</name>
    <dbReference type="NCBI Taxonomy" id="33987"/>
    <lineage>
        <taxon>Bacteria</taxon>
        <taxon>Bacillati</taxon>
        <taxon>Bacillota</taxon>
        <taxon>Bacilli</taxon>
        <taxon>Bacillales</taxon>
        <taxon>Bacillales Family XII. Incertae Sedis</taxon>
        <taxon>Exiguobacterium</taxon>
    </lineage>
</organism>
<dbReference type="Pfam" id="PF12823">
    <property type="entry name" value="DUF3817"/>
    <property type="match status" value="1"/>
</dbReference>
<sequence length="98" mass="10776">MNATQFKWLGYTEGMSFLLLLLIAMPLKYLAGMPLAVSIVGAAHGFLFVAYVAAAVYMAWRFSWGFKVLVMAVMASVIPLGPFLLEKRVLPSTEKTSN</sequence>
<keyword evidence="4 6" id="KW-1133">Transmembrane helix</keyword>
<accession>A0A377FXF7</accession>
<keyword evidence="3 6" id="KW-0812">Transmembrane</keyword>
<protein>
    <submittedName>
        <fullName evidence="8">Integral membrane protein</fullName>
    </submittedName>
</protein>
<dbReference type="OrthoDB" id="1121311at2"/>
<dbReference type="EMBL" id="UGGP01000001">
    <property type="protein sequence ID" value="STO09438.1"/>
    <property type="molecule type" value="Genomic_DNA"/>
</dbReference>
<dbReference type="PANTHER" id="PTHR40077">
    <property type="entry name" value="MEMBRANE PROTEIN-RELATED"/>
    <property type="match status" value="1"/>
</dbReference>
<evidence type="ECO:0000256" key="2">
    <source>
        <dbReference type="ARBA" id="ARBA00022475"/>
    </source>
</evidence>